<comment type="similarity">
    <text evidence="1">Belongs to the Gfo/Idh/MocA family.</text>
</comment>
<dbReference type="InterPro" id="IPR000683">
    <property type="entry name" value="Gfo/Idh/MocA-like_OxRdtase_N"/>
</dbReference>
<evidence type="ECO:0000256" key="1">
    <source>
        <dbReference type="ARBA" id="ARBA00010928"/>
    </source>
</evidence>
<feature type="domain" description="Gfo/Idh/MocA-like oxidoreductase C-terminal" evidence="4">
    <location>
        <begin position="133"/>
        <end position="346"/>
    </location>
</feature>
<dbReference type="InterPro" id="IPR036291">
    <property type="entry name" value="NAD(P)-bd_dom_sf"/>
</dbReference>
<protein>
    <submittedName>
        <fullName evidence="5">Oxidoreductase</fullName>
    </submittedName>
</protein>
<dbReference type="Gene3D" id="3.40.50.720">
    <property type="entry name" value="NAD(P)-binding Rossmann-like Domain"/>
    <property type="match status" value="1"/>
</dbReference>
<dbReference type="EMBL" id="PTRA01000001">
    <property type="protein sequence ID" value="PQA60821.1"/>
    <property type="molecule type" value="Genomic_DNA"/>
</dbReference>
<accession>A0A2S7ISX4</accession>
<dbReference type="RefSeq" id="WP_104713507.1">
    <property type="nucleotide sequence ID" value="NZ_PTRA01000001.1"/>
</dbReference>
<dbReference type="GO" id="GO:0000166">
    <property type="term" value="F:nucleotide binding"/>
    <property type="evidence" value="ECO:0007669"/>
    <property type="project" value="InterPro"/>
</dbReference>
<dbReference type="SUPFAM" id="SSF51735">
    <property type="entry name" value="NAD(P)-binding Rossmann-fold domains"/>
    <property type="match status" value="1"/>
</dbReference>
<dbReference type="PANTHER" id="PTHR43708:SF5">
    <property type="entry name" value="CONSERVED EXPRESSED OXIDOREDUCTASE (EUROFUNG)-RELATED"/>
    <property type="match status" value="1"/>
</dbReference>
<keyword evidence="6" id="KW-1185">Reference proteome</keyword>
<dbReference type="InterPro" id="IPR004104">
    <property type="entry name" value="Gfo/Idh/MocA-like_OxRdtase_C"/>
</dbReference>
<dbReference type="OrthoDB" id="9815825at2"/>
<reference evidence="6" key="1">
    <citation type="submission" date="2018-02" db="EMBL/GenBank/DDBJ databases">
        <title>Genome sequencing of Solimonas sp. HR-BB.</title>
        <authorList>
            <person name="Lee Y."/>
            <person name="Jeon C.O."/>
        </authorList>
    </citation>
    <scope>NUCLEOTIDE SEQUENCE [LARGE SCALE GENOMIC DNA]</scope>
    <source>
        <strain evidence="6">HR-U</strain>
    </source>
</reference>
<evidence type="ECO:0000256" key="2">
    <source>
        <dbReference type="ARBA" id="ARBA00023002"/>
    </source>
</evidence>
<dbReference type="Gene3D" id="3.30.360.10">
    <property type="entry name" value="Dihydrodipicolinate Reductase, domain 2"/>
    <property type="match status" value="1"/>
</dbReference>
<dbReference type="SUPFAM" id="SSF55347">
    <property type="entry name" value="Glyceraldehyde-3-phosphate dehydrogenase-like, C-terminal domain"/>
    <property type="match status" value="1"/>
</dbReference>
<dbReference type="GO" id="GO:0016491">
    <property type="term" value="F:oxidoreductase activity"/>
    <property type="evidence" value="ECO:0007669"/>
    <property type="project" value="UniProtKB-KW"/>
</dbReference>
<dbReference type="PANTHER" id="PTHR43708">
    <property type="entry name" value="CONSERVED EXPRESSED OXIDOREDUCTASE (EUROFUNG)"/>
    <property type="match status" value="1"/>
</dbReference>
<dbReference type="AlphaFoldDB" id="A0A2S7ISX4"/>
<dbReference type="Pfam" id="PF02894">
    <property type="entry name" value="GFO_IDH_MocA_C"/>
    <property type="match status" value="1"/>
</dbReference>
<dbReference type="Proteomes" id="UP000239590">
    <property type="component" value="Unassembled WGS sequence"/>
</dbReference>
<sequence>MIRTALAGFGDSAHYLHAPFILANPAFQLTHVFERSKNRAAEVYPFLQTVRTFEALLENPEIDLIIINTPNDTHADYTRKALQAGKHVVVEKPFTPTVEEAEELIELAQQQNRVLSVYHNRRWDSDFRTVQQVLESGELGEVHTYEAHFDRYKPVLNPKAWKETASAGSGTLYDLGSHILDQVLLLFGRPQSVWANIWTQREGSQIDDAFDLHLNYGRLRVRLRSSLLVREPAPRYTVHGTLGSFLKPGIDIQEDQLKAGEIMPGHPNFGVEPESLWGVLHTDVDGQSISRKMESLPGDWGIFYQNVADAITDDAELFVKPQQMVTQLKVIEAAFQSTQTGQTIHLS</sequence>
<proteinExistence type="inferred from homology"/>
<evidence type="ECO:0000313" key="6">
    <source>
        <dbReference type="Proteomes" id="UP000239590"/>
    </source>
</evidence>
<keyword evidence="2" id="KW-0560">Oxidoreductase</keyword>
<comment type="caution">
    <text evidence="5">The sequence shown here is derived from an EMBL/GenBank/DDBJ whole genome shotgun (WGS) entry which is preliminary data.</text>
</comment>
<name>A0A2S7ISX4_9BACT</name>
<feature type="domain" description="Gfo/Idh/MocA-like oxidoreductase N-terminal" evidence="3">
    <location>
        <begin position="2"/>
        <end position="119"/>
    </location>
</feature>
<dbReference type="Pfam" id="PF01408">
    <property type="entry name" value="GFO_IDH_MocA"/>
    <property type="match status" value="1"/>
</dbReference>
<dbReference type="InterPro" id="IPR051317">
    <property type="entry name" value="Gfo/Idh/MocA_oxidoreduct"/>
</dbReference>
<organism evidence="5 6">
    <name type="scientific">Siphonobacter curvatus</name>
    <dbReference type="NCBI Taxonomy" id="2094562"/>
    <lineage>
        <taxon>Bacteria</taxon>
        <taxon>Pseudomonadati</taxon>
        <taxon>Bacteroidota</taxon>
        <taxon>Cytophagia</taxon>
        <taxon>Cytophagales</taxon>
        <taxon>Cytophagaceae</taxon>
        <taxon>Siphonobacter</taxon>
    </lineage>
</organism>
<evidence type="ECO:0000259" key="3">
    <source>
        <dbReference type="Pfam" id="PF01408"/>
    </source>
</evidence>
<gene>
    <name evidence="5" type="ORF">C5O19_14760</name>
</gene>
<evidence type="ECO:0000259" key="4">
    <source>
        <dbReference type="Pfam" id="PF02894"/>
    </source>
</evidence>
<evidence type="ECO:0000313" key="5">
    <source>
        <dbReference type="EMBL" id="PQA60821.1"/>
    </source>
</evidence>